<dbReference type="Proteomes" id="UP000549457">
    <property type="component" value="Unassembled WGS sequence"/>
</dbReference>
<sequence length="305" mass="33420">MAEAETPENGHHIVIVSGPAGSGRSTAIRALEDLGFEAIDNLPLSFLPRLFASPVPRPVVVGIDPRNREFALDRLSCAMSEIEQSVGQAPVLVYLDCDAQTLVQRYSETRRRHPLSPHESPLVGIEREIALLAPLREQADVLIDTRTMTPHELKAELSLQFGDDEARSGLAITLQSFSYKRGLPRGADMVIDVRFLKNPHWMPSLRPLDGRNARVSAFVEADPDYAGFYARLEDLLSFLLPAYRAEGKSYFCVGIGCTGGQHRSVSVVEALAKSLAAKGWQVSIRHRELERTTGDVAPVPGMGVA</sequence>
<dbReference type="PIRSF" id="PIRSF005052">
    <property type="entry name" value="P-loopkin"/>
    <property type="match status" value="1"/>
</dbReference>
<keyword evidence="2 4" id="KW-0067">ATP-binding</keyword>
<dbReference type="GO" id="GO:0005524">
    <property type="term" value="F:ATP binding"/>
    <property type="evidence" value="ECO:0007669"/>
    <property type="project" value="UniProtKB-UniRule"/>
</dbReference>
<evidence type="ECO:0000256" key="2">
    <source>
        <dbReference type="ARBA" id="ARBA00022840"/>
    </source>
</evidence>
<evidence type="ECO:0000259" key="5">
    <source>
        <dbReference type="Pfam" id="PF03668"/>
    </source>
</evidence>
<comment type="caution">
    <text evidence="7">The sequence shown here is derived from an EMBL/GenBank/DDBJ whole genome shotgun (WGS) entry which is preliminary data.</text>
</comment>
<name>A0A840SNR5_9RHOB</name>
<dbReference type="InterPro" id="IPR053931">
    <property type="entry name" value="RapZ_C"/>
</dbReference>
<evidence type="ECO:0000313" key="8">
    <source>
        <dbReference type="Proteomes" id="UP000549457"/>
    </source>
</evidence>
<dbReference type="Pfam" id="PF22740">
    <property type="entry name" value="PapZ_C"/>
    <property type="match status" value="1"/>
</dbReference>
<gene>
    <name evidence="7" type="ORF">HNP73_001934</name>
</gene>
<accession>A0A840SNR5</accession>
<reference evidence="7 8" key="1">
    <citation type="submission" date="2020-08" db="EMBL/GenBank/DDBJ databases">
        <title>Genomic Encyclopedia of Type Strains, Phase IV (KMG-IV): sequencing the most valuable type-strain genomes for metagenomic binning, comparative biology and taxonomic classification.</title>
        <authorList>
            <person name="Goeker M."/>
        </authorList>
    </citation>
    <scope>NUCLEOTIDE SEQUENCE [LARGE SCALE GENOMIC DNA]</scope>
    <source>
        <strain evidence="7 8">DSM 101730</strain>
    </source>
</reference>
<evidence type="ECO:0000313" key="7">
    <source>
        <dbReference type="EMBL" id="MBB5221998.1"/>
    </source>
</evidence>
<organism evidence="7 8">
    <name type="scientific">Amaricoccus macauensis</name>
    <dbReference type="NCBI Taxonomy" id="57001"/>
    <lineage>
        <taxon>Bacteria</taxon>
        <taxon>Pseudomonadati</taxon>
        <taxon>Pseudomonadota</taxon>
        <taxon>Alphaproteobacteria</taxon>
        <taxon>Rhodobacterales</taxon>
        <taxon>Paracoccaceae</taxon>
        <taxon>Amaricoccus</taxon>
    </lineage>
</organism>
<dbReference type="SUPFAM" id="SSF52540">
    <property type="entry name" value="P-loop containing nucleoside triphosphate hydrolases"/>
    <property type="match status" value="1"/>
</dbReference>
<evidence type="ECO:0000256" key="4">
    <source>
        <dbReference type="HAMAP-Rule" id="MF_00636"/>
    </source>
</evidence>
<dbReference type="HAMAP" id="MF_00636">
    <property type="entry name" value="RapZ_like"/>
    <property type="match status" value="1"/>
</dbReference>
<dbReference type="AlphaFoldDB" id="A0A840SNR5"/>
<evidence type="ECO:0000259" key="6">
    <source>
        <dbReference type="Pfam" id="PF22740"/>
    </source>
</evidence>
<evidence type="ECO:0000256" key="3">
    <source>
        <dbReference type="ARBA" id="ARBA00023134"/>
    </source>
</evidence>
<feature type="domain" description="RapZ C-terminal" evidence="6">
    <location>
        <begin position="171"/>
        <end position="290"/>
    </location>
</feature>
<dbReference type="EMBL" id="JACHFM010000002">
    <property type="protein sequence ID" value="MBB5221998.1"/>
    <property type="molecule type" value="Genomic_DNA"/>
</dbReference>
<dbReference type="InterPro" id="IPR027417">
    <property type="entry name" value="P-loop_NTPase"/>
</dbReference>
<dbReference type="PANTHER" id="PTHR30448:SF0">
    <property type="entry name" value="RNASE ADAPTER PROTEIN RAPZ"/>
    <property type="match status" value="1"/>
</dbReference>
<dbReference type="Pfam" id="PF03668">
    <property type="entry name" value="RapZ-like_N"/>
    <property type="match status" value="1"/>
</dbReference>
<keyword evidence="8" id="KW-1185">Reference proteome</keyword>
<dbReference type="InterPro" id="IPR053930">
    <property type="entry name" value="RapZ-like_N"/>
</dbReference>
<dbReference type="GO" id="GO:0005525">
    <property type="term" value="F:GTP binding"/>
    <property type="evidence" value="ECO:0007669"/>
    <property type="project" value="UniProtKB-UniRule"/>
</dbReference>
<dbReference type="InterPro" id="IPR005337">
    <property type="entry name" value="RapZ-like"/>
</dbReference>
<feature type="binding site" evidence="4">
    <location>
        <begin position="64"/>
        <end position="67"/>
    </location>
    <ligand>
        <name>GTP</name>
        <dbReference type="ChEBI" id="CHEBI:37565"/>
    </ligand>
</feature>
<dbReference type="NCBIfam" id="NF003828">
    <property type="entry name" value="PRK05416.1"/>
    <property type="match status" value="1"/>
</dbReference>
<feature type="domain" description="RapZ-like N-terminal" evidence="5">
    <location>
        <begin position="12"/>
        <end position="163"/>
    </location>
</feature>
<keyword evidence="3 4" id="KW-0342">GTP-binding</keyword>
<dbReference type="RefSeq" id="WP_184148432.1">
    <property type="nucleotide sequence ID" value="NZ_JACHFM010000002.1"/>
</dbReference>
<dbReference type="Gene3D" id="3.40.50.300">
    <property type="entry name" value="P-loop containing nucleotide triphosphate hydrolases"/>
    <property type="match status" value="1"/>
</dbReference>
<evidence type="ECO:0000256" key="1">
    <source>
        <dbReference type="ARBA" id="ARBA00022741"/>
    </source>
</evidence>
<feature type="binding site" evidence="4">
    <location>
        <begin position="18"/>
        <end position="25"/>
    </location>
    <ligand>
        <name>ATP</name>
        <dbReference type="ChEBI" id="CHEBI:30616"/>
    </ligand>
</feature>
<keyword evidence="1 4" id="KW-0547">Nucleotide-binding</keyword>
<dbReference type="PANTHER" id="PTHR30448">
    <property type="entry name" value="RNASE ADAPTER PROTEIN RAPZ"/>
    <property type="match status" value="1"/>
</dbReference>
<proteinExistence type="inferred from homology"/>
<protein>
    <submittedName>
        <fullName evidence="7">UPF0042 nucleotide-binding protein</fullName>
    </submittedName>
</protein>